<dbReference type="Proteomes" id="UP001203972">
    <property type="component" value="Unassembled WGS sequence"/>
</dbReference>
<evidence type="ECO:0000256" key="2">
    <source>
        <dbReference type="ARBA" id="ARBA00023125"/>
    </source>
</evidence>
<reference evidence="9 11" key="2">
    <citation type="submission" date="2018-08" db="EMBL/GenBank/DDBJ databases">
        <title>A genome reference for cultivated species of the human gut microbiota.</title>
        <authorList>
            <person name="Zou Y."/>
            <person name="Xue W."/>
            <person name="Luo G."/>
        </authorList>
    </citation>
    <scope>NUCLEOTIDE SEQUENCE [LARGE SCALE GENOMIC DNA]</scope>
    <source>
        <strain evidence="9 11">OF01-2LB</strain>
    </source>
</reference>
<evidence type="ECO:0000313" key="6">
    <source>
        <dbReference type="EMBL" id="MCR0235172.1"/>
    </source>
</evidence>
<dbReference type="Proteomes" id="UP000503330">
    <property type="component" value="Chromosome"/>
</dbReference>
<dbReference type="PANTHER" id="PTHR42756:SF1">
    <property type="entry name" value="TRANSCRIPTIONAL REPRESSOR OF EMRAB OPERON"/>
    <property type="match status" value="1"/>
</dbReference>
<evidence type="ECO:0000313" key="8">
    <source>
        <dbReference type="EMBL" id="QJA03412.1"/>
    </source>
</evidence>
<dbReference type="PROSITE" id="PS50995">
    <property type="entry name" value="HTH_MARR_2"/>
    <property type="match status" value="1"/>
</dbReference>
<evidence type="ECO:0000256" key="1">
    <source>
        <dbReference type="ARBA" id="ARBA00023015"/>
    </source>
</evidence>
<dbReference type="GeneID" id="61926598"/>
<dbReference type="Pfam" id="PF12802">
    <property type="entry name" value="MarR_2"/>
    <property type="match status" value="1"/>
</dbReference>
<dbReference type="OrthoDB" id="1768155at2"/>
<dbReference type="InterPro" id="IPR036390">
    <property type="entry name" value="WH_DNA-bd_sf"/>
</dbReference>
<accession>A0A099IAE1</accession>
<dbReference type="EMBL" id="WWTN01000028">
    <property type="protein sequence ID" value="MZH57047.1"/>
    <property type="molecule type" value="Genomic_DNA"/>
</dbReference>
<evidence type="ECO:0000313" key="5">
    <source>
        <dbReference type="EMBL" id="KGJ54979.1"/>
    </source>
</evidence>
<keyword evidence="3" id="KW-0804">Transcription</keyword>
<dbReference type="InterPro" id="IPR000835">
    <property type="entry name" value="HTH_MarR-typ"/>
</dbReference>
<dbReference type="Proteomes" id="UP000604383">
    <property type="component" value="Unassembled WGS sequence"/>
</dbReference>
<dbReference type="EMBL" id="QVEV01000038">
    <property type="protein sequence ID" value="RGC11325.1"/>
    <property type="molecule type" value="Genomic_DNA"/>
</dbReference>
<reference evidence="8 12" key="4">
    <citation type="submission" date="2020-02" db="EMBL/GenBank/DDBJ databases">
        <authorList>
            <person name="Kociolek L.K."/>
            <person name="Ozer E.A."/>
        </authorList>
    </citation>
    <scope>NUCLEOTIDE SEQUENCE [LARGE SCALE GENOMIC DNA]</scope>
    <source>
        <strain evidence="8 12">ATCC 14501</strain>
    </source>
</reference>
<dbReference type="RefSeq" id="WP_002610474.1">
    <property type="nucleotide sequence ID" value="NZ_AP025565.1"/>
</dbReference>
<dbReference type="PANTHER" id="PTHR42756">
    <property type="entry name" value="TRANSCRIPTIONAL REGULATOR, MARR"/>
    <property type="match status" value="1"/>
</dbReference>
<evidence type="ECO:0000256" key="3">
    <source>
        <dbReference type="ARBA" id="ARBA00023163"/>
    </source>
</evidence>
<dbReference type="SMART" id="SM00347">
    <property type="entry name" value="HTH_MARR"/>
    <property type="match status" value="1"/>
</dbReference>
<evidence type="ECO:0000313" key="11">
    <source>
        <dbReference type="Proteomes" id="UP000260025"/>
    </source>
</evidence>
<sequence length="154" mass="18351">MDEMDIVRKVTHLFYMFRRDNLLKKDDHPKMKHRDIMVLDAIMKLNDGNLVKMSELSDYFQVTPAAISQIIKQFEKKGWVDRILLDTDRRSVYIQVSEDARRMMKNCEAFMTERLVEFIEELGEEDANAFVRILEKALAYSQKRKEKLEEGEQK</sequence>
<dbReference type="Proteomes" id="UP000030008">
    <property type="component" value="Unassembled WGS sequence"/>
</dbReference>
<dbReference type="InterPro" id="IPR036388">
    <property type="entry name" value="WH-like_DNA-bd_sf"/>
</dbReference>
<dbReference type="GO" id="GO:0003700">
    <property type="term" value="F:DNA-binding transcription factor activity"/>
    <property type="evidence" value="ECO:0007669"/>
    <property type="project" value="InterPro"/>
</dbReference>
<name>A0A099IAE1_CLOIN</name>
<dbReference type="Gene3D" id="1.10.10.10">
    <property type="entry name" value="Winged helix-like DNA-binding domain superfamily/Winged helix DNA-binding domain"/>
    <property type="match status" value="1"/>
</dbReference>
<dbReference type="EMBL" id="JQIF01000002">
    <property type="protein sequence ID" value="KGJ54979.1"/>
    <property type="molecule type" value="Genomic_DNA"/>
</dbReference>
<dbReference type="AlphaFoldDB" id="A0A099IAE1"/>
<evidence type="ECO:0000313" key="9">
    <source>
        <dbReference type="EMBL" id="RGC11325.1"/>
    </source>
</evidence>
<keyword evidence="1" id="KW-0805">Transcription regulation</keyword>
<evidence type="ECO:0000313" key="10">
    <source>
        <dbReference type="Proteomes" id="UP000030008"/>
    </source>
</evidence>
<proteinExistence type="predicted"/>
<dbReference type="Proteomes" id="UP000260025">
    <property type="component" value="Unassembled WGS sequence"/>
</dbReference>
<keyword evidence="2" id="KW-0238">DNA-binding</keyword>
<dbReference type="GO" id="GO:0003677">
    <property type="term" value="F:DNA binding"/>
    <property type="evidence" value="ECO:0007669"/>
    <property type="project" value="UniProtKB-KW"/>
</dbReference>
<dbReference type="EMBL" id="JAKTMA010000053">
    <property type="protein sequence ID" value="MCR0235172.1"/>
    <property type="molecule type" value="Genomic_DNA"/>
</dbReference>
<evidence type="ECO:0000259" key="4">
    <source>
        <dbReference type="PROSITE" id="PS50995"/>
    </source>
</evidence>
<feature type="domain" description="HTH marR-type" evidence="4">
    <location>
        <begin position="3"/>
        <end position="139"/>
    </location>
</feature>
<reference evidence="5 10" key="1">
    <citation type="submission" date="2014-08" db="EMBL/GenBank/DDBJ databases">
        <title>Clostridium innocuum, an unnegligible vancomycin-resistant pathogen causing extra-intestinal infections.</title>
        <authorList>
            <person name="Feng Y."/>
            <person name="Chiu C.-H."/>
        </authorList>
    </citation>
    <scope>NUCLEOTIDE SEQUENCE [LARGE SCALE GENOMIC DNA]</scope>
    <source>
        <strain evidence="5 10">AN88</strain>
    </source>
</reference>
<gene>
    <name evidence="5" type="ORF">CIAN88_00830</name>
    <name evidence="9" type="ORF">DXA38_18635</name>
    <name evidence="8" type="ORF">G4D54_13635</name>
    <name evidence="7" type="ORF">GT664_15165</name>
    <name evidence="6" type="ORF">MKC95_20605</name>
</gene>
<evidence type="ECO:0000313" key="7">
    <source>
        <dbReference type="EMBL" id="MZH57047.1"/>
    </source>
</evidence>
<reference evidence="6" key="5">
    <citation type="journal article" date="2022" name="Clin. Infect. Dis.">
        <title>Association between Clostridium innocuum and antibiotic-associated diarrhea in adults and children: A cross-sectional study and comparative genomics analysis.</title>
        <authorList>
            <person name="Cherny K.E."/>
            <person name="Muscat E.B."/>
            <person name="Balaji A."/>
            <person name="Mukherjee J."/>
            <person name="Ozer E.A."/>
            <person name="Angarone M.P."/>
            <person name="Hauser A.R."/>
            <person name="Sichel J.S."/>
            <person name="Amponsah E."/>
            <person name="Kociolek L.K."/>
        </authorList>
    </citation>
    <scope>NUCLEOTIDE SEQUENCE</scope>
    <source>
        <strain evidence="6">NU1-AC-029v</strain>
    </source>
</reference>
<dbReference type="SUPFAM" id="SSF46785">
    <property type="entry name" value="Winged helix' DNA-binding domain"/>
    <property type="match status" value="1"/>
</dbReference>
<dbReference type="PRINTS" id="PR00598">
    <property type="entry name" value="HTHMARR"/>
</dbReference>
<evidence type="ECO:0000313" key="12">
    <source>
        <dbReference type="Proteomes" id="UP000503330"/>
    </source>
</evidence>
<protein>
    <submittedName>
        <fullName evidence="5">MarR family transcriptional regulator</fullName>
    </submittedName>
</protein>
<dbReference type="EMBL" id="CP048838">
    <property type="protein sequence ID" value="QJA03412.1"/>
    <property type="molecule type" value="Genomic_DNA"/>
</dbReference>
<organism evidence="5 10">
    <name type="scientific">Clostridium innocuum</name>
    <dbReference type="NCBI Taxonomy" id="1522"/>
    <lineage>
        <taxon>Bacteria</taxon>
        <taxon>Bacillati</taxon>
        <taxon>Bacillota</taxon>
        <taxon>Clostridia</taxon>
        <taxon>Eubacteriales</taxon>
        <taxon>Clostridiaceae</taxon>
        <taxon>Clostridium</taxon>
    </lineage>
</organism>
<reference evidence="7" key="3">
    <citation type="journal article" date="2019" name="Nat. Med.">
        <title>A library of human gut bacterial isolates paired with longitudinal multiomics data enables mechanistic microbiome research.</title>
        <authorList>
            <person name="Poyet M."/>
            <person name="Groussin M."/>
            <person name="Gibbons S.M."/>
            <person name="Avila-Pacheco J."/>
            <person name="Jiang X."/>
            <person name="Kearney S.M."/>
            <person name="Perrotta A.R."/>
            <person name="Berdy B."/>
            <person name="Zhao S."/>
            <person name="Lieberman T.D."/>
            <person name="Swanson P.K."/>
            <person name="Smith M."/>
            <person name="Roesemann S."/>
            <person name="Alexander J.E."/>
            <person name="Rich S.A."/>
            <person name="Livny J."/>
            <person name="Vlamakis H."/>
            <person name="Clish C."/>
            <person name="Bullock K."/>
            <person name="Deik A."/>
            <person name="Scott J."/>
            <person name="Pierce K.A."/>
            <person name="Xavier R.J."/>
            <person name="Alm E.J."/>
        </authorList>
    </citation>
    <scope>NUCLEOTIDE SEQUENCE</scope>
    <source>
        <strain evidence="7">BIOML-A12</strain>
    </source>
</reference>